<name>A0A1F5EGR7_9BACT</name>
<dbReference type="InterPro" id="IPR027417">
    <property type="entry name" value="P-loop_NTPase"/>
</dbReference>
<dbReference type="PANTHER" id="PTHR30121">
    <property type="entry name" value="UNCHARACTERIZED PROTEIN YJGR-RELATED"/>
    <property type="match status" value="1"/>
</dbReference>
<proteinExistence type="predicted"/>
<dbReference type="Gene3D" id="3.40.50.300">
    <property type="entry name" value="P-loop containing nucleotide triphosphate hydrolases"/>
    <property type="match status" value="2"/>
</dbReference>
<dbReference type="CDD" id="cd01127">
    <property type="entry name" value="TrwB_TraG_TraD_VirD4"/>
    <property type="match status" value="1"/>
</dbReference>
<protein>
    <recommendedName>
        <fullName evidence="3">Type IV secretion system coupling protein TraD DNA-binding domain-containing protein</fullName>
    </recommendedName>
</protein>
<dbReference type="Pfam" id="PF02534">
    <property type="entry name" value="T4SS-DNA_transf"/>
    <property type="match status" value="1"/>
</dbReference>
<organism evidence="1 2">
    <name type="scientific">Candidatus Campbellbacteria bacterium RIFCSPLOWO2_02_35_12</name>
    <dbReference type="NCBI Taxonomy" id="1797580"/>
    <lineage>
        <taxon>Bacteria</taxon>
        <taxon>Candidatus Campbelliibacteriota</taxon>
    </lineage>
</organism>
<gene>
    <name evidence="1" type="ORF">A2Z61_00755</name>
</gene>
<dbReference type="STRING" id="1797580.A2Z61_00755"/>
<dbReference type="EMBL" id="MFAC01000027">
    <property type="protein sequence ID" value="OGD66622.1"/>
    <property type="molecule type" value="Genomic_DNA"/>
</dbReference>
<evidence type="ECO:0000313" key="1">
    <source>
        <dbReference type="EMBL" id="OGD66622.1"/>
    </source>
</evidence>
<dbReference type="InterPro" id="IPR003688">
    <property type="entry name" value="TraG/VirD4"/>
</dbReference>
<dbReference type="InterPro" id="IPR051162">
    <property type="entry name" value="T4SS_component"/>
</dbReference>
<accession>A0A1F5EGR7</accession>
<dbReference type="AlphaFoldDB" id="A0A1F5EGR7"/>
<evidence type="ECO:0008006" key="3">
    <source>
        <dbReference type="Google" id="ProtNLM"/>
    </source>
</evidence>
<dbReference type="PANTHER" id="PTHR30121:SF11">
    <property type="entry name" value="AAA+ ATPASE DOMAIN-CONTAINING PROTEIN"/>
    <property type="match status" value="1"/>
</dbReference>
<dbReference type="Proteomes" id="UP000186029">
    <property type="component" value="Unassembled WGS sequence"/>
</dbReference>
<comment type="caution">
    <text evidence="1">The sequence shown here is derived from an EMBL/GenBank/DDBJ whole genome shotgun (WGS) entry which is preliminary data.</text>
</comment>
<sequence length="435" mass="49354">MPNEGALLGVNKYRNSETEVRITREDRLRHFYTIGQTGTGKSTLLKNMAVQDIQNGDGVCVIDPHGVDINDILGAVPKHRMKDVIYFDPGYTKRPMALNMLEYDENYPEQKTFVVNEMFSIFQKLYGDVPESMGPMFEQYFRNATMLVIEDPSSGNTLLDVSRVLANEEFRKMKLSECKNPIITQFWRDVAEKAGGESALANIVPYITSKFDVFLANDIMRPIIAQSKSSFNFRKIMDERKILLVNLAKGRLGDINAHLIGLILVGKILMAALSRVDDIQQGGQNTPDFYLYLDEFQNITTDSISTILSEARKYKLGLTIAHQFIAQLDDKIKNSVFGNVGSICSFRVGADDAEYLKNQFEPVFTVNDLMNIDNRNAYLKMLVDGRPVRPFNIETLPPAQGSPEIIETLKQFSYLTYGRDREEVEKEIQAKYNKS</sequence>
<reference evidence="1 2" key="1">
    <citation type="journal article" date="2016" name="Nat. Commun.">
        <title>Thousands of microbial genomes shed light on interconnected biogeochemical processes in an aquifer system.</title>
        <authorList>
            <person name="Anantharaman K."/>
            <person name="Brown C.T."/>
            <person name="Hug L.A."/>
            <person name="Sharon I."/>
            <person name="Castelle C.J."/>
            <person name="Probst A.J."/>
            <person name="Thomas B.C."/>
            <person name="Singh A."/>
            <person name="Wilkins M.J."/>
            <person name="Karaoz U."/>
            <person name="Brodie E.L."/>
            <person name="Williams K.H."/>
            <person name="Hubbard S.S."/>
            <person name="Banfield J.F."/>
        </authorList>
    </citation>
    <scope>NUCLEOTIDE SEQUENCE [LARGE SCALE GENOMIC DNA]</scope>
</reference>
<dbReference type="SUPFAM" id="SSF52540">
    <property type="entry name" value="P-loop containing nucleoside triphosphate hydrolases"/>
    <property type="match status" value="1"/>
</dbReference>
<dbReference type="GO" id="GO:0016020">
    <property type="term" value="C:membrane"/>
    <property type="evidence" value="ECO:0007669"/>
    <property type="project" value="InterPro"/>
</dbReference>
<evidence type="ECO:0000313" key="2">
    <source>
        <dbReference type="Proteomes" id="UP000186029"/>
    </source>
</evidence>